<evidence type="ECO:0000256" key="2">
    <source>
        <dbReference type="ARBA" id="ARBA00022980"/>
    </source>
</evidence>
<dbReference type="PANTHER" id="PTHR10746:SF6">
    <property type="entry name" value="LARGE RIBOSOMAL SUBUNIT PROTEIN UL4M"/>
    <property type="match status" value="1"/>
</dbReference>
<comment type="similarity">
    <text evidence="1">Belongs to the universal ribosomal protein uL4 family.</text>
</comment>
<organism evidence="6 7">
    <name type="scientific">Candidatus Hodgkinia cicadicola</name>
    <dbReference type="NCBI Taxonomy" id="573658"/>
    <lineage>
        <taxon>Bacteria</taxon>
        <taxon>Pseudomonadati</taxon>
        <taxon>Pseudomonadota</taxon>
        <taxon>Alphaproteobacteria</taxon>
        <taxon>Hyphomicrobiales</taxon>
        <taxon>Candidatus Hodgkinia</taxon>
    </lineage>
</organism>
<dbReference type="Pfam" id="PF00573">
    <property type="entry name" value="Ribosomal_L4"/>
    <property type="match status" value="1"/>
</dbReference>
<reference evidence="6" key="1">
    <citation type="submission" date="2017-09" db="EMBL/GenBank/DDBJ databases">
        <authorList>
            <person name="Campbell M.A."/>
            <person name="Lukasik P."/>
            <person name="Simon C."/>
            <person name="McCutcheon J.P."/>
        </authorList>
    </citation>
    <scope>NUCLEOTIDE SEQUENCE [LARGE SCALE GENOMIC DNA]</scope>
    <source>
        <strain evidence="6">TRYCRA</strain>
    </source>
</reference>
<evidence type="ECO:0000256" key="5">
    <source>
        <dbReference type="ARBA" id="ARBA00035462"/>
    </source>
</evidence>
<evidence type="ECO:0000256" key="1">
    <source>
        <dbReference type="ARBA" id="ARBA00010528"/>
    </source>
</evidence>
<keyword evidence="2" id="KW-0689">Ribosomal protein</keyword>
<accession>A0ABX4MJB0</accession>
<dbReference type="Proteomes" id="UP000228979">
    <property type="component" value="Unassembled WGS sequence"/>
</dbReference>
<evidence type="ECO:0000313" key="6">
    <source>
        <dbReference type="EMBL" id="PIM95740.1"/>
    </source>
</evidence>
<keyword evidence="7" id="KW-1185">Reference proteome</keyword>
<dbReference type="SUPFAM" id="SSF52166">
    <property type="entry name" value="Ribosomal protein L4"/>
    <property type="match status" value="1"/>
</dbReference>
<name>A0ABX4MJB0_9HYPH</name>
<proteinExistence type="inferred from homology"/>
<dbReference type="InterPro" id="IPR013005">
    <property type="entry name" value="Ribosomal_uL4-like"/>
</dbReference>
<evidence type="ECO:0000256" key="3">
    <source>
        <dbReference type="ARBA" id="ARBA00023274"/>
    </source>
</evidence>
<dbReference type="InterPro" id="IPR023574">
    <property type="entry name" value="Ribosomal_uL4_dom_sf"/>
</dbReference>
<evidence type="ECO:0000256" key="4">
    <source>
        <dbReference type="ARBA" id="ARBA00035244"/>
    </source>
</evidence>
<dbReference type="EMBL" id="NXGP01000048">
    <property type="protein sequence ID" value="PIM95740.1"/>
    <property type="molecule type" value="Genomic_DNA"/>
</dbReference>
<dbReference type="PANTHER" id="PTHR10746">
    <property type="entry name" value="50S RIBOSOMAL PROTEIN L4"/>
    <property type="match status" value="1"/>
</dbReference>
<dbReference type="Gene3D" id="3.40.1370.10">
    <property type="match status" value="1"/>
</dbReference>
<keyword evidence="3" id="KW-0687">Ribonucleoprotein</keyword>
<gene>
    <name evidence="6" type="primary">rplD</name>
    <name evidence="6" type="ORF">trycra_102</name>
</gene>
<sequence>MFYSRVDILSKVVRWEMDKRRWYIANIKSRSDSKYSNRKLYEQKGTGLARHSTKSVPQFRGGYKYSAIKKIKTTKVNKRYIEIAIKSVLIECIKNNKVLFVNKLIDVRNLIMPCLLIHASNEIKQITYATKIGFGCLHWSKVDILLLVKADQLIITRLAGSKLLNNTNYIKQYKSIK</sequence>
<comment type="caution">
    <text evidence="6">The sequence shown here is derived from an EMBL/GenBank/DDBJ whole genome shotgun (WGS) entry which is preliminary data.</text>
</comment>
<dbReference type="InterPro" id="IPR002136">
    <property type="entry name" value="Ribosomal_uL4"/>
</dbReference>
<evidence type="ECO:0000313" key="7">
    <source>
        <dbReference type="Proteomes" id="UP000228979"/>
    </source>
</evidence>
<protein>
    <recommendedName>
        <fullName evidence="4">Large ribosomal subunit protein uL4</fullName>
    </recommendedName>
    <alternativeName>
        <fullName evidence="5">50S ribosomal protein L4</fullName>
    </alternativeName>
</protein>